<reference evidence="1" key="2">
    <citation type="submission" date="2023-01" db="EMBL/GenBank/DDBJ databases">
        <authorList>
            <person name="Sun Q."/>
            <person name="Evtushenko L."/>
        </authorList>
    </citation>
    <scope>NUCLEOTIDE SEQUENCE</scope>
    <source>
        <strain evidence="1">VKM B-2347</strain>
    </source>
</reference>
<organism evidence="1 2">
    <name type="scientific">Hansschlegelia plantiphila</name>
    <dbReference type="NCBI Taxonomy" id="374655"/>
    <lineage>
        <taxon>Bacteria</taxon>
        <taxon>Pseudomonadati</taxon>
        <taxon>Pseudomonadota</taxon>
        <taxon>Alphaproteobacteria</taxon>
        <taxon>Hyphomicrobiales</taxon>
        <taxon>Methylopilaceae</taxon>
        <taxon>Hansschlegelia</taxon>
    </lineage>
</organism>
<evidence type="ECO:0008006" key="3">
    <source>
        <dbReference type="Google" id="ProtNLM"/>
    </source>
</evidence>
<dbReference type="SUPFAM" id="SSF54427">
    <property type="entry name" value="NTF2-like"/>
    <property type="match status" value="1"/>
</dbReference>
<protein>
    <recommendedName>
        <fullName evidence="3">SnoaL-like domain-containing protein</fullName>
    </recommendedName>
</protein>
<sequence>MKSPNKKVAFSTFLDQVVNGGDYAALYRLFHPEFVGWFPDAAERVEGVAGIRAWVERLREAFPDINTLIEGNWMTSEDDAHHVGRGNVAERLSAYVVLRGTHTREYAGASASGRIIAWQQIHLVEFHDGLIVSDTAISDRLTFYSKTGAVMPPPGIPGVLPIREMI</sequence>
<dbReference type="Pfam" id="PF07366">
    <property type="entry name" value="SnoaL"/>
    <property type="match status" value="1"/>
</dbReference>
<dbReference type="Gene3D" id="3.10.450.50">
    <property type="match status" value="1"/>
</dbReference>
<dbReference type="EMBL" id="BSFI01000007">
    <property type="protein sequence ID" value="GLK67620.1"/>
    <property type="molecule type" value="Genomic_DNA"/>
</dbReference>
<comment type="caution">
    <text evidence="1">The sequence shown here is derived from an EMBL/GenBank/DDBJ whole genome shotgun (WGS) entry which is preliminary data.</text>
</comment>
<dbReference type="Proteomes" id="UP001143372">
    <property type="component" value="Unassembled WGS sequence"/>
</dbReference>
<gene>
    <name evidence="1" type="ORF">GCM10008179_12580</name>
</gene>
<keyword evidence="2" id="KW-1185">Reference proteome</keyword>
<dbReference type="GO" id="GO:0030638">
    <property type="term" value="P:polyketide metabolic process"/>
    <property type="evidence" value="ECO:0007669"/>
    <property type="project" value="InterPro"/>
</dbReference>
<dbReference type="InterPro" id="IPR032710">
    <property type="entry name" value="NTF2-like_dom_sf"/>
</dbReference>
<dbReference type="InterPro" id="IPR009959">
    <property type="entry name" value="Cyclase_SnoaL-like"/>
</dbReference>
<proteinExistence type="predicted"/>
<reference evidence="1" key="1">
    <citation type="journal article" date="2014" name="Int. J. Syst. Evol. Microbiol.">
        <title>Complete genome sequence of Corynebacterium casei LMG S-19264T (=DSM 44701T), isolated from a smear-ripened cheese.</title>
        <authorList>
            <consortium name="US DOE Joint Genome Institute (JGI-PGF)"/>
            <person name="Walter F."/>
            <person name="Albersmeier A."/>
            <person name="Kalinowski J."/>
            <person name="Ruckert C."/>
        </authorList>
    </citation>
    <scope>NUCLEOTIDE SEQUENCE</scope>
    <source>
        <strain evidence="1">VKM B-2347</strain>
    </source>
</reference>
<name>A0A9W6IYP9_9HYPH</name>
<dbReference type="AlphaFoldDB" id="A0A9W6IYP9"/>
<dbReference type="RefSeq" id="WP_271167875.1">
    <property type="nucleotide sequence ID" value="NZ_BSFI01000007.1"/>
</dbReference>
<evidence type="ECO:0000313" key="1">
    <source>
        <dbReference type="EMBL" id="GLK67620.1"/>
    </source>
</evidence>
<accession>A0A9W6IYP9</accession>
<evidence type="ECO:0000313" key="2">
    <source>
        <dbReference type="Proteomes" id="UP001143372"/>
    </source>
</evidence>